<dbReference type="PANTHER" id="PTHR20883">
    <property type="entry name" value="PHYTANOYL-COA DIOXYGENASE DOMAIN CONTAINING 1"/>
    <property type="match status" value="1"/>
</dbReference>
<name>A0A1B7KVQ1_PARTM</name>
<protein>
    <recommendedName>
        <fullName evidence="3">Phytanoyl-CoA dioxygenase</fullName>
    </recommendedName>
</protein>
<dbReference type="Proteomes" id="UP000078290">
    <property type="component" value="Unassembled WGS sequence"/>
</dbReference>
<dbReference type="AlphaFoldDB" id="A0A1B7KVQ1"/>
<proteinExistence type="predicted"/>
<accession>A0A1B7KVQ1</accession>
<dbReference type="OrthoDB" id="9814777at2"/>
<reference evidence="2" key="1">
    <citation type="submission" date="2016-05" db="EMBL/GenBank/DDBJ databases">
        <authorList>
            <person name="Wang W."/>
            <person name="Zhu L."/>
        </authorList>
    </citation>
    <scope>NUCLEOTIDE SEQUENCE [LARGE SCALE GENOMIC DNA]</scope>
    <source>
        <strain evidence="2">W-2</strain>
    </source>
</reference>
<comment type="caution">
    <text evidence="1">The sequence shown here is derived from an EMBL/GenBank/DDBJ whole genome shotgun (WGS) entry which is preliminary data.</text>
</comment>
<evidence type="ECO:0000313" key="1">
    <source>
        <dbReference type="EMBL" id="OAT74106.1"/>
    </source>
</evidence>
<dbReference type="PANTHER" id="PTHR20883:SF48">
    <property type="entry name" value="ECTOINE DIOXYGENASE"/>
    <property type="match status" value="1"/>
</dbReference>
<dbReference type="EMBL" id="LXMA01000002">
    <property type="protein sequence ID" value="OAT74106.1"/>
    <property type="molecule type" value="Genomic_DNA"/>
</dbReference>
<organism evidence="1 2">
    <name type="scientific">Parageobacillus thermoglucosidasius</name>
    <name type="common">Geobacillus thermoglucosidasius</name>
    <dbReference type="NCBI Taxonomy" id="1426"/>
    <lineage>
        <taxon>Bacteria</taxon>
        <taxon>Bacillati</taxon>
        <taxon>Bacillota</taxon>
        <taxon>Bacilli</taxon>
        <taxon>Bacillales</taxon>
        <taxon>Anoxybacillaceae</taxon>
        <taxon>Parageobacillus</taxon>
    </lineage>
</organism>
<dbReference type="RefSeq" id="WP_064550382.1">
    <property type="nucleotide sequence ID" value="NZ_LXMA01000002.1"/>
</dbReference>
<dbReference type="Gene3D" id="2.60.120.620">
    <property type="entry name" value="q2cbj1_9rhob like domain"/>
    <property type="match status" value="1"/>
</dbReference>
<evidence type="ECO:0000313" key="2">
    <source>
        <dbReference type="Proteomes" id="UP000078290"/>
    </source>
</evidence>
<dbReference type="SUPFAM" id="SSF51197">
    <property type="entry name" value="Clavaminate synthase-like"/>
    <property type="match status" value="1"/>
</dbReference>
<dbReference type="GO" id="GO:0005506">
    <property type="term" value="F:iron ion binding"/>
    <property type="evidence" value="ECO:0007669"/>
    <property type="project" value="UniProtKB-ARBA"/>
</dbReference>
<dbReference type="GO" id="GO:0016706">
    <property type="term" value="F:2-oxoglutarate-dependent dioxygenase activity"/>
    <property type="evidence" value="ECO:0007669"/>
    <property type="project" value="UniProtKB-ARBA"/>
</dbReference>
<dbReference type="InterPro" id="IPR008775">
    <property type="entry name" value="Phytyl_CoA_dOase-like"/>
</dbReference>
<dbReference type="Pfam" id="PF05721">
    <property type="entry name" value="PhyH"/>
    <property type="match status" value="1"/>
</dbReference>
<sequence length="228" mass="26233">MYSKLGYEVLENALSIETVDALLNRLDYYESNPELFERELEFQYDTKNGEKKVKKMRGLHLVDPEYWSPLWKNDRIQAFLKNNFKEEIKVAFCAAFMKPKGIGTRIPYHQDQALWAKEYPNAVSCWYALDEATSENGCLIFSEGSHLEGLLTHEQAPDLDHLEVKKEILDKYPRKEIPLKPGNAVVWDRFLIHGSNANQSSKPRRGVVVVFAPGHLLSSKHPIAWTPS</sequence>
<gene>
    <name evidence="1" type="ORF">A7K69_16225</name>
</gene>
<evidence type="ECO:0008006" key="3">
    <source>
        <dbReference type="Google" id="ProtNLM"/>
    </source>
</evidence>